<evidence type="ECO:0000313" key="2">
    <source>
        <dbReference type="EMBL" id="XDQ39801.1"/>
    </source>
</evidence>
<name>A0AB39QBP3_9ACTN</name>
<dbReference type="AlphaFoldDB" id="A0AB39QBP3"/>
<dbReference type="EMBL" id="CP163439">
    <property type="protein sequence ID" value="XDQ39801.1"/>
    <property type="molecule type" value="Genomic_DNA"/>
</dbReference>
<feature type="region of interest" description="Disordered" evidence="1">
    <location>
        <begin position="1"/>
        <end position="23"/>
    </location>
</feature>
<proteinExistence type="predicted"/>
<organism evidence="2">
    <name type="scientific">Streptomyces sp. R28</name>
    <dbReference type="NCBI Taxonomy" id="3238628"/>
    <lineage>
        <taxon>Bacteria</taxon>
        <taxon>Bacillati</taxon>
        <taxon>Actinomycetota</taxon>
        <taxon>Actinomycetes</taxon>
        <taxon>Kitasatosporales</taxon>
        <taxon>Streptomycetaceae</taxon>
        <taxon>Streptomyces</taxon>
    </lineage>
</organism>
<accession>A0AB39QBP3</accession>
<gene>
    <name evidence="2" type="ORF">AB5J49_44215</name>
</gene>
<dbReference type="RefSeq" id="WP_369174513.1">
    <property type="nucleotide sequence ID" value="NZ_CP163439.1"/>
</dbReference>
<sequence length="52" mass="5642">MFSSDSRCTTEAGPGSRCPAFHSPAYSSNRIAPYRAIRSAFAWPRGAAFFAL</sequence>
<protein>
    <submittedName>
        <fullName evidence="2">Uncharacterized protein</fullName>
    </submittedName>
</protein>
<evidence type="ECO:0000256" key="1">
    <source>
        <dbReference type="SAM" id="MobiDB-lite"/>
    </source>
</evidence>
<reference evidence="2" key="1">
    <citation type="submission" date="2024-07" db="EMBL/GenBank/DDBJ databases">
        <authorList>
            <person name="Yu S.T."/>
        </authorList>
    </citation>
    <scope>NUCLEOTIDE SEQUENCE</scope>
    <source>
        <strain evidence="2">R28</strain>
    </source>
</reference>